<keyword evidence="9" id="KW-1185">Reference proteome</keyword>
<dbReference type="Pfam" id="PF01385">
    <property type="entry name" value="OrfB_IS605"/>
    <property type="match status" value="1"/>
</dbReference>
<comment type="similarity">
    <text evidence="2">In the N-terminal section; belongs to the transposase 2 family.</text>
</comment>
<organism evidence="8 9">
    <name type="scientific">Desulfurococcus mucosus (strain ATCC 35584 / DSM 2162 / JCM 9187 / O7/1)</name>
    <dbReference type="NCBI Taxonomy" id="765177"/>
    <lineage>
        <taxon>Archaea</taxon>
        <taxon>Thermoproteota</taxon>
        <taxon>Thermoprotei</taxon>
        <taxon>Desulfurococcales</taxon>
        <taxon>Desulfurococcaceae</taxon>
        <taxon>Desulfurococcus</taxon>
    </lineage>
</organism>
<dbReference type="HOGENOM" id="CLU_040997_0_0_2"/>
<evidence type="ECO:0000256" key="2">
    <source>
        <dbReference type="ARBA" id="ARBA00011044"/>
    </source>
</evidence>
<accession>E8R902</accession>
<dbReference type="GO" id="GO:0032196">
    <property type="term" value="P:transposition"/>
    <property type="evidence" value="ECO:0007669"/>
    <property type="project" value="UniProtKB-KW"/>
</dbReference>
<name>E8R902_DESM0</name>
<keyword evidence="5" id="KW-0233">DNA recombination</keyword>
<dbReference type="PANTHER" id="PTHR30405:SF21">
    <property type="entry name" value="TRANSPOSASE-RELATED"/>
    <property type="match status" value="1"/>
</dbReference>
<evidence type="ECO:0000313" key="9">
    <source>
        <dbReference type="Proteomes" id="UP000001068"/>
    </source>
</evidence>
<dbReference type="NCBIfam" id="NF040570">
    <property type="entry name" value="guided_TnpB"/>
    <property type="match status" value="1"/>
</dbReference>
<reference evidence="8 9" key="2">
    <citation type="journal article" date="2011" name="Stand. Genomic Sci.">
        <title>Complete genome sequence of Desulfurococcus mucosus type strain (O7/1).</title>
        <authorList>
            <person name="Wirth R."/>
            <person name="Chertkov O."/>
            <person name="Held B."/>
            <person name="Lapidus A."/>
            <person name="Nolan M."/>
            <person name="Lucas S."/>
            <person name="Hammon N."/>
            <person name="Deshpande S."/>
            <person name="Cheng J.F."/>
            <person name="Tapia R."/>
            <person name="Han C."/>
            <person name="Goodwin L."/>
            <person name="Pitluck S."/>
            <person name="Liolios K."/>
            <person name="Ioanna P."/>
            <person name="Ivanova N."/>
            <person name="Mavromatis K."/>
            <person name="Mikhailova N."/>
            <person name="Pati A."/>
            <person name="Chen A."/>
            <person name="Palaniappan K."/>
            <person name="Land M."/>
            <person name="Hauser L."/>
            <person name="Chang Y.J."/>
            <person name="Jeffries C.D."/>
            <person name="Bilek Y."/>
            <person name="Hader T."/>
            <person name="Rohde M."/>
            <person name="Spring S."/>
            <person name="Sikorski J."/>
            <person name="Goker M."/>
            <person name="Woyke T."/>
            <person name="Bristow J."/>
            <person name="Eisen J.A."/>
            <person name="Markowitz V."/>
            <person name="Hugenholtz P."/>
            <person name="Kyrpides N.C."/>
            <person name="Klenk H.P."/>
        </authorList>
    </citation>
    <scope>NUCLEOTIDE SEQUENCE [LARGE SCALE GENOMIC DNA]</scope>
    <source>
        <strain evidence="9">ATCC 35584 / DSM 2162 / JCM 9187 / O7/1</strain>
    </source>
</reference>
<feature type="domain" description="Cas12f1-like TNB" evidence="7">
    <location>
        <begin position="305"/>
        <end position="367"/>
    </location>
</feature>
<evidence type="ECO:0000259" key="7">
    <source>
        <dbReference type="Pfam" id="PF07282"/>
    </source>
</evidence>
<evidence type="ECO:0000259" key="6">
    <source>
        <dbReference type="Pfam" id="PF01385"/>
    </source>
</evidence>
<keyword evidence="3" id="KW-0815">Transposition</keyword>
<dbReference type="Pfam" id="PF07282">
    <property type="entry name" value="Cas12f1-like_TNB"/>
    <property type="match status" value="1"/>
</dbReference>
<dbReference type="Proteomes" id="UP000001068">
    <property type="component" value="Chromosome"/>
</dbReference>
<dbReference type="InterPro" id="IPR051399">
    <property type="entry name" value="RNA-guided_DNA_endo/Transpos"/>
</dbReference>
<dbReference type="InterPro" id="IPR001959">
    <property type="entry name" value="Transposase"/>
</dbReference>
<dbReference type="EMBL" id="CP002363">
    <property type="protein sequence ID" value="ADV64978.1"/>
    <property type="molecule type" value="Genomic_DNA"/>
</dbReference>
<evidence type="ECO:0000313" key="8">
    <source>
        <dbReference type="EMBL" id="ADV64978.1"/>
    </source>
</evidence>
<keyword evidence="4" id="KW-0238">DNA-binding</keyword>
<dbReference type="PANTHER" id="PTHR30405">
    <property type="entry name" value="TRANSPOSASE"/>
    <property type="match status" value="1"/>
</dbReference>
<dbReference type="GO" id="GO:0003677">
    <property type="term" value="F:DNA binding"/>
    <property type="evidence" value="ECO:0007669"/>
    <property type="project" value="UniProtKB-KW"/>
</dbReference>
<dbReference type="RefSeq" id="WP_013562200.1">
    <property type="nucleotide sequence ID" value="NC_014961.1"/>
</dbReference>
<sequence length="471" mass="54291">MRRTNVVKLVVDKETHEKLVGLGIATAKCWNEVNWLRMRQFKRGERVDFTGTEREVYRKYRDALKVNAQQVARKNAEDWRSFFSLIGEKKEGKLSRWFKPRPPGYWKDGSGRYKLTVIIRNDRYKVDEEKRTIYLKDFNLSLRFKGKLKWHGKQGRLEIIYNEARKSWYAHIPVEVEGTTEAGGDLRASVDLGIVNLATVYVEDGDWYIFKGGSVLSQYEYYGKRISRVQKILSRHGQRRGRRLALLYDKRRRFLRHALNSMVRRIMEELKGREVGEIIVGYPEGISRSRGNKLTVNFWSYDYVIRRFEEIGEELGIKVVKVNEAHTSKTCSLCGEAHDNGRVKRGLFKCPRMGRVINADLNAAINILHIPESQGTGSRGQLPERDRGNGLKTQPVVYRWTNGAGWLKATSYEVVRMKAVNHKPVIHPKGTLAPLGRGGGQGHPVARILHNGYIMGYEEICEPESLLEISQ</sequence>
<evidence type="ECO:0000256" key="5">
    <source>
        <dbReference type="ARBA" id="ARBA00023172"/>
    </source>
</evidence>
<dbReference type="STRING" id="765177.Desmu_0670"/>
<feature type="domain" description="Probable transposase IS891/IS1136/IS1341" evidence="6">
    <location>
        <begin position="171"/>
        <end position="286"/>
    </location>
</feature>
<comment type="similarity">
    <text evidence="1">In the C-terminal section; belongs to the transposase 35 family.</text>
</comment>
<evidence type="ECO:0000256" key="3">
    <source>
        <dbReference type="ARBA" id="ARBA00022578"/>
    </source>
</evidence>
<dbReference type="KEGG" id="dmu:Desmu_0670"/>
<evidence type="ECO:0000256" key="4">
    <source>
        <dbReference type="ARBA" id="ARBA00023125"/>
    </source>
</evidence>
<evidence type="ECO:0000256" key="1">
    <source>
        <dbReference type="ARBA" id="ARBA00008761"/>
    </source>
</evidence>
<dbReference type="InterPro" id="IPR010095">
    <property type="entry name" value="Cas12f1-like_TNB"/>
</dbReference>
<protein>
    <submittedName>
        <fullName evidence="8">Transposase</fullName>
    </submittedName>
</protein>
<dbReference type="GeneID" id="10153364"/>
<dbReference type="AlphaFoldDB" id="E8R902"/>
<reference evidence="9" key="1">
    <citation type="submission" date="2010-11" db="EMBL/GenBank/DDBJ databases">
        <title>The complete genome of Desulfurococcus mucosus DSM 2162.</title>
        <authorList>
            <consortium name="US DOE Joint Genome Institute (JGI-PGF)"/>
            <person name="Lucas S."/>
            <person name="Copeland A."/>
            <person name="Lapidus A."/>
            <person name="Bruce D."/>
            <person name="Goodwin L."/>
            <person name="Pitluck S."/>
            <person name="Kyrpides N."/>
            <person name="Mavromatis K."/>
            <person name="Pagani I."/>
            <person name="Ivanova N."/>
            <person name="Ovchinnikova G."/>
            <person name="Chertkov O."/>
            <person name="Held B."/>
            <person name="Brettin T."/>
            <person name="Detter J.C."/>
            <person name="Tapia R."/>
            <person name="Han C."/>
            <person name="Land M."/>
            <person name="Hauser L."/>
            <person name="Markowitz V."/>
            <person name="Cheng J.-F."/>
            <person name="Hugenholtz P."/>
            <person name="Woyke T."/>
            <person name="Wu D."/>
            <person name="Wirth R."/>
            <person name="Bilek Y."/>
            <person name="Hader T."/>
            <person name="Klenk H.-P."/>
            <person name="Eisen J.A."/>
        </authorList>
    </citation>
    <scope>NUCLEOTIDE SEQUENCE [LARGE SCALE GENOMIC DNA]</scope>
    <source>
        <strain evidence="9">ATCC 35584 / DSM 2162 / JCM 9187 / O7/1</strain>
    </source>
</reference>
<proteinExistence type="inferred from homology"/>
<gene>
    <name evidence="8" type="ordered locus">Desmu_0670</name>
</gene>
<dbReference type="GO" id="GO:0006310">
    <property type="term" value="P:DNA recombination"/>
    <property type="evidence" value="ECO:0007669"/>
    <property type="project" value="UniProtKB-KW"/>
</dbReference>
<dbReference type="eggNOG" id="arCOG00683">
    <property type="taxonomic scope" value="Archaea"/>
</dbReference>